<comment type="caution">
    <text evidence="8">The sequence shown here is derived from an EMBL/GenBank/DDBJ whole genome shotgun (WGS) entry which is preliminary data.</text>
</comment>
<evidence type="ECO:0000256" key="4">
    <source>
        <dbReference type="ARBA" id="ARBA00023163"/>
    </source>
</evidence>
<keyword evidence="1 5" id="KW-0597">Phosphoprotein</keyword>
<dbReference type="CDD" id="cd17535">
    <property type="entry name" value="REC_NarL-like"/>
    <property type="match status" value="1"/>
</dbReference>
<proteinExistence type="predicted"/>
<dbReference type="PANTHER" id="PTHR43214">
    <property type="entry name" value="TWO-COMPONENT RESPONSE REGULATOR"/>
    <property type="match status" value="1"/>
</dbReference>
<dbReference type="InterPro" id="IPR039420">
    <property type="entry name" value="WalR-like"/>
</dbReference>
<keyword evidence="3" id="KW-0238">DNA-binding</keyword>
<dbReference type="CDD" id="cd06170">
    <property type="entry name" value="LuxR_C_like"/>
    <property type="match status" value="1"/>
</dbReference>
<reference evidence="8 9" key="1">
    <citation type="submission" date="2019-03" db="EMBL/GenBank/DDBJ databases">
        <title>Draft genome sequences of novel Actinobacteria.</title>
        <authorList>
            <person name="Sahin N."/>
            <person name="Ay H."/>
            <person name="Saygin H."/>
        </authorList>
    </citation>
    <scope>NUCLEOTIDE SEQUENCE [LARGE SCALE GENOMIC DNA]</scope>
    <source>
        <strain evidence="8 9">6K102</strain>
    </source>
</reference>
<dbReference type="InterPro" id="IPR058245">
    <property type="entry name" value="NreC/VraR/RcsB-like_REC"/>
</dbReference>
<dbReference type="Pfam" id="PF00196">
    <property type="entry name" value="GerE"/>
    <property type="match status" value="1"/>
</dbReference>
<dbReference type="InterPro" id="IPR001789">
    <property type="entry name" value="Sig_transdc_resp-reg_receiver"/>
</dbReference>
<evidence type="ECO:0000313" key="9">
    <source>
        <dbReference type="Proteomes" id="UP000295136"/>
    </source>
</evidence>
<dbReference type="PRINTS" id="PR00038">
    <property type="entry name" value="HTHLUXR"/>
</dbReference>
<accession>A0A4R5E6M0</accession>
<dbReference type="InterPro" id="IPR000792">
    <property type="entry name" value="Tscrpt_reg_LuxR_C"/>
</dbReference>
<dbReference type="SMART" id="SM00448">
    <property type="entry name" value="REC"/>
    <property type="match status" value="1"/>
</dbReference>
<dbReference type="GO" id="GO:0003677">
    <property type="term" value="F:DNA binding"/>
    <property type="evidence" value="ECO:0007669"/>
    <property type="project" value="UniProtKB-KW"/>
</dbReference>
<dbReference type="RefSeq" id="WP_132640755.1">
    <property type="nucleotide sequence ID" value="NZ_SMLD01000236.1"/>
</dbReference>
<evidence type="ECO:0000256" key="2">
    <source>
        <dbReference type="ARBA" id="ARBA00023015"/>
    </source>
</evidence>
<dbReference type="InterPro" id="IPR011006">
    <property type="entry name" value="CheY-like_superfamily"/>
</dbReference>
<name>A0A4R5E6M0_9ACTN</name>
<dbReference type="Pfam" id="PF00072">
    <property type="entry name" value="Response_reg"/>
    <property type="match status" value="1"/>
</dbReference>
<dbReference type="PROSITE" id="PS50110">
    <property type="entry name" value="RESPONSE_REGULATORY"/>
    <property type="match status" value="1"/>
</dbReference>
<evidence type="ECO:0000256" key="1">
    <source>
        <dbReference type="ARBA" id="ARBA00022553"/>
    </source>
</evidence>
<dbReference type="PROSITE" id="PS50043">
    <property type="entry name" value="HTH_LUXR_2"/>
    <property type="match status" value="1"/>
</dbReference>
<evidence type="ECO:0000259" key="6">
    <source>
        <dbReference type="PROSITE" id="PS50043"/>
    </source>
</evidence>
<sequence>MVDVMVVDDQVLIRAGLASLLRAAGLNVVGEAADGEQAIRMAAELRPEVILMDIRMPGMDGITALEHILAAEGPPPKVLILTTFNLDEYIYNALRLGASGFLLKDTPPERIISAIHAVAAGDVLLAPNVTRRLIEAFIVPAAPAAPLHALTVRETEVLRLVGHALSNKEIAERLSVSEGTIKTHLNRVMAKLGLTSRAQAVALTYDSGLVRPTR</sequence>
<keyword evidence="2" id="KW-0805">Transcription regulation</keyword>
<feature type="domain" description="HTH luxR-type" evidence="6">
    <location>
        <begin position="143"/>
        <end position="208"/>
    </location>
</feature>
<keyword evidence="4" id="KW-0804">Transcription</keyword>
<dbReference type="SMART" id="SM00421">
    <property type="entry name" value="HTH_LUXR"/>
    <property type="match status" value="1"/>
</dbReference>
<dbReference type="PANTHER" id="PTHR43214:SF24">
    <property type="entry name" value="TRANSCRIPTIONAL REGULATORY PROTEIN NARL-RELATED"/>
    <property type="match status" value="1"/>
</dbReference>
<protein>
    <submittedName>
        <fullName evidence="8">Response regulator transcription factor</fullName>
    </submittedName>
</protein>
<dbReference type="Proteomes" id="UP000295136">
    <property type="component" value="Unassembled WGS sequence"/>
</dbReference>
<keyword evidence="9" id="KW-1185">Reference proteome</keyword>
<dbReference type="GO" id="GO:0000160">
    <property type="term" value="P:phosphorelay signal transduction system"/>
    <property type="evidence" value="ECO:0007669"/>
    <property type="project" value="InterPro"/>
</dbReference>
<dbReference type="AlphaFoldDB" id="A0A4R5E6M0"/>
<feature type="modified residue" description="4-aspartylphosphate" evidence="5">
    <location>
        <position position="53"/>
    </location>
</feature>
<dbReference type="Gene3D" id="3.40.50.2300">
    <property type="match status" value="1"/>
</dbReference>
<evidence type="ECO:0000259" key="7">
    <source>
        <dbReference type="PROSITE" id="PS50110"/>
    </source>
</evidence>
<dbReference type="GO" id="GO:0006355">
    <property type="term" value="P:regulation of DNA-templated transcription"/>
    <property type="evidence" value="ECO:0007669"/>
    <property type="project" value="InterPro"/>
</dbReference>
<evidence type="ECO:0000313" key="8">
    <source>
        <dbReference type="EMBL" id="TDE26468.1"/>
    </source>
</evidence>
<organism evidence="8 9">
    <name type="scientific">Nonomuraea mesophila</name>
    <dbReference type="NCBI Taxonomy" id="2530382"/>
    <lineage>
        <taxon>Bacteria</taxon>
        <taxon>Bacillati</taxon>
        <taxon>Actinomycetota</taxon>
        <taxon>Actinomycetes</taxon>
        <taxon>Streptosporangiales</taxon>
        <taxon>Streptosporangiaceae</taxon>
        <taxon>Nonomuraea</taxon>
    </lineage>
</organism>
<dbReference type="EMBL" id="SMLD01000236">
    <property type="protein sequence ID" value="TDE26468.1"/>
    <property type="molecule type" value="Genomic_DNA"/>
</dbReference>
<feature type="domain" description="Response regulatory" evidence="7">
    <location>
        <begin position="3"/>
        <end position="119"/>
    </location>
</feature>
<dbReference type="SUPFAM" id="SSF52172">
    <property type="entry name" value="CheY-like"/>
    <property type="match status" value="1"/>
</dbReference>
<evidence type="ECO:0000256" key="5">
    <source>
        <dbReference type="PROSITE-ProRule" id="PRU00169"/>
    </source>
</evidence>
<evidence type="ECO:0000256" key="3">
    <source>
        <dbReference type="ARBA" id="ARBA00023125"/>
    </source>
</evidence>
<gene>
    <name evidence="8" type="ORF">E1295_44255</name>
</gene>